<protein>
    <recommendedName>
        <fullName evidence="1">HNH nuclease domain-containing protein</fullName>
    </recommendedName>
</protein>
<dbReference type="Pfam" id="PF13391">
    <property type="entry name" value="HNH_2"/>
    <property type="match status" value="1"/>
</dbReference>
<dbReference type="RefSeq" id="XP_018184686.1">
    <property type="nucleotide sequence ID" value="XM_018333511.1"/>
</dbReference>
<evidence type="ECO:0000313" key="2">
    <source>
        <dbReference type="EMBL" id="KZF19131.1"/>
    </source>
</evidence>
<organism evidence="2 3">
    <name type="scientific">Xylona heveae (strain CBS 132557 / TC161)</name>
    <dbReference type="NCBI Taxonomy" id="1328760"/>
    <lineage>
        <taxon>Eukaryota</taxon>
        <taxon>Fungi</taxon>
        <taxon>Dikarya</taxon>
        <taxon>Ascomycota</taxon>
        <taxon>Pezizomycotina</taxon>
        <taxon>Xylonomycetes</taxon>
        <taxon>Xylonales</taxon>
        <taxon>Xylonaceae</taxon>
        <taxon>Xylona</taxon>
    </lineage>
</organism>
<dbReference type="InParanoid" id="A0A164ZI98"/>
<proteinExistence type="predicted"/>
<dbReference type="EMBL" id="KV407467">
    <property type="protein sequence ID" value="KZF19131.1"/>
    <property type="molecule type" value="Genomic_DNA"/>
</dbReference>
<accession>A0A164ZI98</accession>
<name>A0A164ZI98_XYLHT</name>
<evidence type="ECO:0000259" key="1">
    <source>
        <dbReference type="Pfam" id="PF13391"/>
    </source>
</evidence>
<dbReference type="Proteomes" id="UP000076632">
    <property type="component" value="Unassembled WGS sequence"/>
</dbReference>
<dbReference type="GeneID" id="28898648"/>
<dbReference type="OMA" id="PEPYGKQ"/>
<dbReference type="STRING" id="1328760.A0A164ZI98"/>
<reference evidence="2 3" key="1">
    <citation type="journal article" date="2016" name="Fungal Biol.">
        <title>The genome of Xylona heveae provides a window into fungal endophytism.</title>
        <authorList>
            <person name="Gazis R."/>
            <person name="Kuo A."/>
            <person name="Riley R."/>
            <person name="LaButti K."/>
            <person name="Lipzen A."/>
            <person name="Lin J."/>
            <person name="Amirebrahimi M."/>
            <person name="Hesse C.N."/>
            <person name="Spatafora J.W."/>
            <person name="Henrissat B."/>
            <person name="Hainaut M."/>
            <person name="Grigoriev I.V."/>
            <person name="Hibbett D.S."/>
        </authorList>
    </citation>
    <scope>NUCLEOTIDE SEQUENCE [LARGE SCALE GENOMIC DNA]</scope>
    <source>
        <strain evidence="2 3">TC161</strain>
    </source>
</reference>
<dbReference type="OrthoDB" id="2142759at2759"/>
<evidence type="ECO:0000313" key="3">
    <source>
        <dbReference type="Proteomes" id="UP000076632"/>
    </source>
</evidence>
<sequence>MPGFRNNQVARNVHFLDGRDDEILGFMQTGSVTWGEMDEWLHIVISMPETAYSVWTCVDDHVAETGYRHGTQITLAGNPTVIAPGFYSILSPEGDCLQVNINEERVPPRTVSFSLSNPDPRQMAFQRRVRNRDMRCVVSREEVFDYDFVTFHAAHIFPLAHLDLWRTGNWAAVLSDDEMPGSSGIHSVQNGILLDQTIHTLFDKYLVAMDPDNNYKITYFKRKTRMPGNGEPMYLNPDYPAKYQPSRALLKYHFRMAVLCNLKGRGAEYDWDEDITPGMDSVKEISGSEQGKLRFELEVASRLNALEA</sequence>
<feature type="domain" description="HNH nuclease" evidence="1">
    <location>
        <begin position="136"/>
        <end position="208"/>
    </location>
</feature>
<keyword evidence="3" id="KW-1185">Reference proteome</keyword>
<dbReference type="InterPro" id="IPR003615">
    <property type="entry name" value="HNH_nuc"/>
</dbReference>
<dbReference type="AlphaFoldDB" id="A0A164ZI98"/>
<gene>
    <name evidence="2" type="ORF">L228DRAFT_251222</name>
</gene>